<keyword evidence="3" id="KW-1185">Reference proteome</keyword>
<dbReference type="Gene3D" id="3.40.50.10540">
    <property type="entry name" value="Crotonobetainyl-coa:carnitine coa-transferase, domain 1"/>
    <property type="match status" value="1"/>
</dbReference>
<accession>A0ABW4T2E2</accession>
<organism evidence="2 3">
    <name type="scientific">Nonomuraea mangrovi</name>
    <dbReference type="NCBI Taxonomy" id="2316207"/>
    <lineage>
        <taxon>Bacteria</taxon>
        <taxon>Bacillati</taxon>
        <taxon>Actinomycetota</taxon>
        <taxon>Actinomycetes</taxon>
        <taxon>Streptosporangiales</taxon>
        <taxon>Streptosporangiaceae</taxon>
        <taxon>Nonomuraea</taxon>
    </lineage>
</organism>
<feature type="compositionally biased region" description="Basic and acidic residues" evidence="1">
    <location>
        <begin position="409"/>
        <end position="421"/>
    </location>
</feature>
<dbReference type="InterPro" id="IPR023606">
    <property type="entry name" value="CoA-Trfase_III_dom_1_sf"/>
</dbReference>
<sequence length="498" mass="52356">MIEAFAEGMVRDLGLQAGVELPRVRVTDDGSRLPSPYPVEVAAAVSVGAATAAAAAMRGLDAEIDVREALAAFLDERLFTIDGKSKNLWSPFSGDYRTADGWVRLHCNFDHHRDAVFEALGTEEIGAACASRTSLEIERAVTEAGGCAAALKTPEEWRRDPRSRAVAGLPLVRMRRVGEGPARRRETPRVLDLTRVIAGPVATRTLAAYGADVLKVGMPGLPEVDGLVISTAFGKRSCHLDPGDGAFARLVEQADVVVRAVRPGALGVVDEVARRTPGLIVVDITAYGPAGGRGFDSLVQMATGLAWGDPPRPLPAQVLDHATGYLAAFGAMAALLRRQEEGGSWRVELSLARTAQWLAELSQTGTTRPEVERGEAGAVPVSGGGSGQAGRARQGGERGEAGTAGELEPTAKARLGDERRVGTVPPIGEPAQVAEEPKPSGESAKGVDVSGLMGEMDSAFGRLGYVLPPGRVGGWRPGWGTAPPRQGEHAPEWLTYPS</sequence>
<proteinExistence type="predicted"/>
<reference evidence="3" key="1">
    <citation type="journal article" date="2019" name="Int. J. Syst. Evol. Microbiol.">
        <title>The Global Catalogue of Microorganisms (GCM) 10K type strain sequencing project: providing services to taxonomists for standard genome sequencing and annotation.</title>
        <authorList>
            <consortium name="The Broad Institute Genomics Platform"/>
            <consortium name="The Broad Institute Genome Sequencing Center for Infectious Disease"/>
            <person name="Wu L."/>
            <person name="Ma J."/>
        </authorList>
    </citation>
    <scope>NUCLEOTIDE SEQUENCE [LARGE SCALE GENOMIC DNA]</scope>
    <source>
        <strain evidence="3">ICMP 6774ER</strain>
    </source>
</reference>
<comment type="caution">
    <text evidence="2">The sequence shown here is derived from an EMBL/GenBank/DDBJ whole genome shotgun (WGS) entry which is preliminary data.</text>
</comment>
<dbReference type="GO" id="GO:0016740">
    <property type="term" value="F:transferase activity"/>
    <property type="evidence" value="ECO:0007669"/>
    <property type="project" value="UniProtKB-KW"/>
</dbReference>
<dbReference type="SUPFAM" id="SSF89796">
    <property type="entry name" value="CoA-transferase family III (CaiB/BaiF)"/>
    <property type="match status" value="2"/>
</dbReference>
<dbReference type="RefSeq" id="WP_379575380.1">
    <property type="nucleotide sequence ID" value="NZ_JBHUFV010000041.1"/>
</dbReference>
<evidence type="ECO:0000313" key="2">
    <source>
        <dbReference type="EMBL" id="MFD1935265.1"/>
    </source>
</evidence>
<keyword evidence="2" id="KW-0808">Transferase</keyword>
<dbReference type="InterPro" id="IPR050509">
    <property type="entry name" value="CoA-transferase_III"/>
</dbReference>
<dbReference type="EMBL" id="JBHUFV010000041">
    <property type="protein sequence ID" value="MFD1935265.1"/>
    <property type="molecule type" value="Genomic_DNA"/>
</dbReference>
<name>A0ABW4T2E2_9ACTN</name>
<evidence type="ECO:0000313" key="3">
    <source>
        <dbReference type="Proteomes" id="UP001597368"/>
    </source>
</evidence>
<dbReference type="PANTHER" id="PTHR48228">
    <property type="entry name" value="SUCCINYL-COA--D-CITRAMALATE COA-TRANSFERASE"/>
    <property type="match status" value="1"/>
</dbReference>
<dbReference type="PANTHER" id="PTHR48228:SF4">
    <property type="entry name" value="BLR3030 PROTEIN"/>
    <property type="match status" value="1"/>
</dbReference>
<feature type="region of interest" description="Disordered" evidence="1">
    <location>
        <begin position="470"/>
        <end position="498"/>
    </location>
</feature>
<feature type="region of interest" description="Disordered" evidence="1">
    <location>
        <begin position="363"/>
        <end position="447"/>
    </location>
</feature>
<dbReference type="InterPro" id="IPR003673">
    <property type="entry name" value="CoA-Trfase_fam_III"/>
</dbReference>
<dbReference type="Pfam" id="PF02515">
    <property type="entry name" value="CoA_transf_3"/>
    <property type="match status" value="1"/>
</dbReference>
<protein>
    <submittedName>
        <fullName evidence="2">CoA transferase</fullName>
    </submittedName>
</protein>
<dbReference type="Proteomes" id="UP001597368">
    <property type="component" value="Unassembled WGS sequence"/>
</dbReference>
<evidence type="ECO:0000256" key="1">
    <source>
        <dbReference type="SAM" id="MobiDB-lite"/>
    </source>
</evidence>
<gene>
    <name evidence="2" type="ORF">ACFSKW_27695</name>
</gene>